<feature type="non-terminal residue" evidence="2">
    <location>
        <position position="1"/>
    </location>
</feature>
<feature type="domain" description="SDH C-terminal" evidence="1">
    <location>
        <begin position="97"/>
        <end position="126"/>
    </location>
</feature>
<dbReference type="PANTHER" id="PTHR21089:SF1">
    <property type="entry name" value="BIFUNCTIONAL 3-DEHYDROQUINATE DEHYDRATASE_SHIKIMATE DEHYDROGENASE, CHLOROPLASTIC"/>
    <property type="match status" value="1"/>
</dbReference>
<dbReference type="Pfam" id="PF18317">
    <property type="entry name" value="SDH_C"/>
    <property type="match status" value="1"/>
</dbReference>
<comment type="caution">
    <text evidence="2">The sequence shown here is derived from an EMBL/GenBank/DDBJ whole genome shotgun (WGS) entry which is preliminary data.</text>
</comment>
<dbReference type="InterPro" id="IPR041121">
    <property type="entry name" value="SDH_C"/>
</dbReference>
<gene>
    <name evidence="2" type="ORF">S12H4_28585</name>
</gene>
<evidence type="ECO:0000259" key="1">
    <source>
        <dbReference type="Pfam" id="PF18317"/>
    </source>
</evidence>
<dbReference type="GO" id="GO:0019632">
    <property type="term" value="P:shikimate metabolic process"/>
    <property type="evidence" value="ECO:0007669"/>
    <property type="project" value="TreeGrafter"/>
</dbReference>
<organism evidence="2">
    <name type="scientific">marine sediment metagenome</name>
    <dbReference type="NCBI Taxonomy" id="412755"/>
    <lineage>
        <taxon>unclassified sequences</taxon>
        <taxon>metagenomes</taxon>
        <taxon>ecological metagenomes</taxon>
    </lineage>
</organism>
<dbReference type="PANTHER" id="PTHR21089">
    <property type="entry name" value="SHIKIMATE DEHYDROGENASE"/>
    <property type="match status" value="1"/>
</dbReference>
<sequence>CQSYISKGKGLLEHLKKVFQDKCQLSLVEFEERNSSFIMSGIDLLINATSIGMHSGDPFLIAPEILPPNIFIYDVVYNRKTPLLKSAEERKLAFLGGLDMLIYQGALSFEIWTDQKAPVKIMKEALGKEES</sequence>
<dbReference type="GO" id="GO:0005829">
    <property type="term" value="C:cytosol"/>
    <property type="evidence" value="ECO:0007669"/>
    <property type="project" value="TreeGrafter"/>
</dbReference>
<name>X1SCF2_9ZZZZ</name>
<dbReference type="GO" id="GO:0050661">
    <property type="term" value="F:NADP binding"/>
    <property type="evidence" value="ECO:0007669"/>
    <property type="project" value="TreeGrafter"/>
</dbReference>
<dbReference type="GO" id="GO:0004764">
    <property type="term" value="F:shikimate 3-dehydrogenase (NADP+) activity"/>
    <property type="evidence" value="ECO:0007669"/>
    <property type="project" value="InterPro"/>
</dbReference>
<proteinExistence type="predicted"/>
<accession>X1SCF2</accession>
<protein>
    <recommendedName>
        <fullName evidence="1">SDH C-terminal domain-containing protein</fullName>
    </recommendedName>
</protein>
<dbReference type="AlphaFoldDB" id="X1SCF2"/>
<dbReference type="InterPro" id="IPR022893">
    <property type="entry name" value="Shikimate_DH_fam"/>
</dbReference>
<dbReference type="EMBL" id="BARW01016407">
    <property type="protein sequence ID" value="GAI90707.1"/>
    <property type="molecule type" value="Genomic_DNA"/>
</dbReference>
<dbReference type="Gene3D" id="3.40.50.720">
    <property type="entry name" value="NAD(P)-binding Rossmann-like Domain"/>
    <property type="match status" value="1"/>
</dbReference>
<dbReference type="CDD" id="cd01065">
    <property type="entry name" value="NAD_bind_Shikimate_DH"/>
    <property type="match status" value="1"/>
</dbReference>
<dbReference type="GO" id="GO:0009423">
    <property type="term" value="P:chorismate biosynthetic process"/>
    <property type="evidence" value="ECO:0007669"/>
    <property type="project" value="TreeGrafter"/>
</dbReference>
<reference evidence="2" key="1">
    <citation type="journal article" date="2014" name="Front. Microbiol.">
        <title>High frequency of phylogenetically diverse reductive dehalogenase-homologous genes in deep subseafloor sedimentary metagenomes.</title>
        <authorList>
            <person name="Kawai M."/>
            <person name="Futagami T."/>
            <person name="Toyoda A."/>
            <person name="Takaki Y."/>
            <person name="Nishi S."/>
            <person name="Hori S."/>
            <person name="Arai W."/>
            <person name="Tsubouchi T."/>
            <person name="Morono Y."/>
            <person name="Uchiyama I."/>
            <person name="Ito T."/>
            <person name="Fujiyama A."/>
            <person name="Inagaki F."/>
            <person name="Takami H."/>
        </authorList>
    </citation>
    <scope>NUCLEOTIDE SEQUENCE</scope>
    <source>
        <strain evidence="2">Expedition CK06-06</strain>
    </source>
</reference>
<evidence type="ECO:0000313" key="2">
    <source>
        <dbReference type="EMBL" id="GAI90707.1"/>
    </source>
</evidence>
<dbReference type="SUPFAM" id="SSF51735">
    <property type="entry name" value="NAD(P)-binding Rossmann-fold domains"/>
    <property type="match status" value="1"/>
</dbReference>
<dbReference type="InterPro" id="IPR036291">
    <property type="entry name" value="NAD(P)-bd_dom_sf"/>
</dbReference>